<name>A0A511X7G9_9PROT</name>
<dbReference type="STRING" id="1120919.GCA_000429165_00802"/>
<proteinExistence type="predicted"/>
<evidence type="ECO:0000313" key="3">
    <source>
        <dbReference type="Proteomes" id="UP000321635"/>
    </source>
</evidence>
<keyword evidence="3" id="KW-1185">Reference proteome</keyword>
<gene>
    <name evidence="2" type="ORF">ANI02nite_07800</name>
</gene>
<dbReference type="Pfam" id="PF12705">
    <property type="entry name" value="PDDEXK_1"/>
    <property type="match status" value="1"/>
</dbReference>
<dbReference type="InterPro" id="IPR011604">
    <property type="entry name" value="PDDEXK-like_dom_sf"/>
</dbReference>
<accession>A0A511X7G9</accession>
<dbReference type="OrthoDB" id="9780606at2"/>
<dbReference type="RefSeq" id="WP_026396965.1">
    <property type="nucleotide sequence ID" value="NZ_AUBI01000002.1"/>
</dbReference>
<reference evidence="2 3" key="1">
    <citation type="submission" date="2019-07" db="EMBL/GenBank/DDBJ databases">
        <title>Whole genome shotgun sequence of Acetobacter nitrogenifigens NBRC 105050.</title>
        <authorList>
            <person name="Hosoyama A."/>
            <person name="Uohara A."/>
            <person name="Ohji S."/>
            <person name="Ichikawa N."/>
        </authorList>
    </citation>
    <scope>NUCLEOTIDE SEQUENCE [LARGE SCALE GENOMIC DNA]</scope>
    <source>
        <strain evidence="2 3">NBRC 105050</strain>
    </source>
</reference>
<dbReference type="Proteomes" id="UP000321635">
    <property type="component" value="Unassembled WGS sequence"/>
</dbReference>
<dbReference type="EMBL" id="BJYF01000003">
    <property type="protein sequence ID" value="GEN58896.1"/>
    <property type="molecule type" value="Genomic_DNA"/>
</dbReference>
<evidence type="ECO:0000313" key="2">
    <source>
        <dbReference type="EMBL" id="GEN58896.1"/>
    </source>
</evidence>
<evidence type="ECO:0000259" key="1">
    <source>
        <dbReference type="Pfam" id="PF12705"/>
    </source>
</evidence>
<dbReference type="InterPro" id="IPR027417">
    <property type="entry name" value="P-loop_NTPase"/>
</dbReference>
<dbReference type="AlphaFoldDB" id="A0A511X7G9"/>
<dbReference type="Gene3D" id="3.90.320.10">
    <property type="match status" value="1"/>
</dbReference>
<dbReference type="SUPFAM" id="SSF52540">
    <property type="entry name" value="P-loop containing nucleoside triphosphate hydrolases"/>
    <property type="match status" value="1"/>
</dbReference>
<comment type="caution">
    <text evidence="2">The sequence shown here is derived from an EMBL/GenBank/DDBJ whole genome shotgun (WGS) entry which is preliminary data.</text>
</comment>
<dbReference type="InterPro" id="IPR014153">
    <property type="entry name" value="Ds_break_AddB"/>
</dbReference>
<feature type="domain" description="PD-(D/E)XK endonuclease-like" evidence="1">
    <location>
        <begin position="743"/>
        <end position="986"/>
    </location>
</feature>
<organism evidence="2 3">
    <name type="scientific">Acetobacter nitrogenifigens DSM 23921 = NBRC 105050</name>
    <dbReference type="NCBI Taxonomy" id="1120919"/>
    <lineage>
        <taxon>Bacteria</taxon>
        <taxon>Pseudomonadati</taxon>
        <taxon>Pseudomonadota</taxon>
        <taxon>Alphaproteobacteria</taxon>
        <taxon>Acetobacterales</taxon>
        <taxon>Acetobacteraceae</taxon>
        <taxon>Acetobacter</taxon>
    </lineage>
</organism>
<dbReference type="NCBIfam" id="TIGR02786">
    <property type="entry name" value="addB_alphas"/>
    <property type="match status" value="1"/>
</dbReference>
<sequence length="1027" mass="110424">MTGASSIFTIPAHLRFLDEIAARWAAGVDNDVERIGDGAILLPGRRAARALTEAFLRHADGRAVLLPRIMPIGGLDEAETALGSSDSLLLPPAVPAMRRLAVLTRLVLQAGQAFGTRPTLDQAWPLARALADLMDEAEWAGVDLAERLPEAVEDGFADHWRVTLDFLRIVTAAWPQWLEEQGLMNPVARRIALLRAQGRYWEGVSALSGQDGRLWAVGFTDALPATVDALRGVLAHPAGLLILPGLDLSMDDDSFAALPDGHPQNGLSRLLADLDVTRGDVTCWDSVFGVEEERARAGIAGRSTTIARVLLPATALGDWAANPERGSCAELTRLTPADQQEEAAAIALALRAAIETPDRRAALVTPDRTLAGRVAAELRRWDVLADDSAGEPLLATPPATLLRLVAQAADSALAPVTLLALLKHPLVACGFTLGDCRASARLLERRLLRGPAPAPGLAGLRARLASVRGERTDGDDGSSADRPDSPASLDIFLDALDRCLAPALTAAAEDRPLPEQVKALLETVEALATTAETSGAERMWRGEEGEALAQRCSELIAATDILPPQPWAVLDGLLCAVLSEDRVATRRVLRGRDDAILTLHPRVFIWGLTEARLQSVEVMVLGGLVEGVWPPATDPGPWLSRPMRARVGLPSPERGIGQAAHDFASCVAAAEEVILSTPGRRDGAPAVPARWLVRLDAFLAGRGQSLPEHPAQAWLKRLDRPEGAAVAAVPPQPRPPLARRPRRLSVTEIETWIRDPYAIYARHVLRLRPLDPLEQSVDASDYGTLVHAALERWLTEIGVGWPHDAQARLRGIFENCLDEAGLRPALAAWWRPRLMRIAEWVAEAEGARRGEGAPRVILTEASGLATITDAPGGAFQLKGRADRIDLFDDGSAALLDYKTGSVPSGKAVLEGWSPQLPLEAAMLVRGAFPNATTKAADVELLPSALLYWRLTGGAPPGEETAVTSKVGTAGELAERAWESLRRRVMEYDNPDQPYLSHPHPGQEPRFADYAQLARVAEWSAAREEGGE</sequence>
<protein>
    <submittedName>
        <fullName evidence="2">Double-strand break repair protein AddB</fullName>
    </submittedName>
</protein>
<dbReference type="InterPro" id="IPR038726">
    <property type="entry name" value="PDDEXK_AddAB-type"/>
</dbReference>